<keyword evidence="2" id="KW-0378">Hydrolase</keyword>
<feature type="domain" description="AB hydrolase-1" evidence="1">
    <location>
        <begin position="36"/>
        <end position="266"/>
    </location>
</feature>
<dbReference type="EMBL" id="BOPC01000067">
    <property type="protein sequence ID" value="GIJ29352.1"/>
    <property type="molecule type" value="Genomic_DNA"/>
</dbReference>
<dbReference type="Gene3D" id="3.40.50.1820">
    <property type="entry name" value="alpha/beta hydrolase"/>
    <property type="match status" value="1"/>
</dbReference>
<organism evidence="2 3">
    <name type="scientific">Micromonospora qiuiae</name>
    <dbReference type="NCBI Taxonomy" id="502268"/>
    <lineage>
        <taxon>Bacteria</taxon>
        <taxon>Bacillati</taxon>
        <taxon>Actinomycetota</taxon>
        <taxon>Actinomycetes</taxon>
        <taxon>Micromonosporales</taxon>
        <taxon>Micromonosporaceae</taxon>
        <taxon>Micromonospora</taxon>
    </lineage>
</organism>
<evidence type="ECO:0000313" key="3">
    <source>
        <dbReference type="Proteomes" id="UP000653076"/>
    </source>
</evidence>
<dbReference type="GO" id="GO:0016787">
    <property type="term" value="F:hydrolase activity"/>
    <property type="evidence" value="ECO:0007669"/>
    <property type="project" value="UniProtKB-KW"/>
</dbReference>
<comment type="caution">
    <text evidence="2">The sequence shown here is derived from an EMBL/GenBank/DDBJ whole genome shotgun (WGS) entry which is preliminary data.</text>
</comment>
<keyword evidence="3" id="KW-1185">Reference proteome</keyword>
<name>A0ABQ4JIJ2_9ACTN</name>
<dbReference type="InterPro" id="IPR000639">
    <property type="entry name" value="Epox_hydrolase-like"/>
</dbReference>
<dbReference type="InterPro" id="IPR029058">
    <property type="entry name" value="AB_hydrolase_fold"/>
</dbReference>
<sequence>MTHLANGFSLLAMADSFVERGGGRITYEVHGQGPLVVLSHGMGENRHSYRHLVPLLVAAGYRVASVDVRGHGDSSVGWPTYAPAEVGGDLLAVVRDLGGGPATLVGNSSSAAAVVFAATDAPELVNGIVLVGAFVAQPKLNPFMRLAVAAVVRSPRLFGMFHRTLFPMHRPADDAAYRRDLVAALRRPGRMAPVRGVIAPAEPHWTARAPQVRRPVLVLMGTKDPDFPDPAAEARAARRLFQVAEARMVTDAGHYPHADRPEAMAAELVDFLAVIDRG</sequence>
<reference evidence="2 3" key="1">
    <citation type="submission" date="2021-01" db="EMBL/GenBank/DDBJ databases">
        <title>Whole genome shotgun sequence of Verrucosispora qiuiae NBRC 106684.</title>
        <authorList>
            <person name="Komaki H."/>
            <person name="Tamura T."/>
        </authorList>
    </citation>
    <scope>NUCLEOTIDE SEQUENCE [LARGE SCALE GENOMIC DNA]</scope>
    <source>
        <strain evidence="2 3">NBRC 106684</strain>
    </source>
</reference>
<dbReference type="PRINTS" id="PR00412">
    <property type="entry name" value="EPOXHYDRLASE"/>
</dbReference>
<dbReference type="Proteomes" id="UP000653076">
    <property type="component" value="Unassembled WGS sequence"/>
</dbReference>
<gene>
    <name evidence="2" type="ORF">Vqi01_45140</name>
</gene>
<dbReference type="InterPro" id="IPR000073">
    <property type="entry name" value="AB_hydrolase_1"/>
</dbReference>
<dbReference type="SUPFAM" id="SSF53474">
    <property type="entry name" value="alpha/beta-Hydrolases"/>
    <property type="match status" value="1"/>
</dbReference>
<protein>
    <submittedName>
        <fullName evidence="2">Hydrolase</fullName>
    </submittedName>
</protein>
<accession>A0ABQ4JIJ2</accession>
<evidence type="ECO:0000313" key="2">
    <source>
        <dbReference type="EMBL" id="GIJ29352.1"/>
    </source>
</evidence>
<proteinExistence type="predicted"/>
<dbReference type="PANTHER" id="PTHR46438">
    <property type="entry name" value="ALPHA/BETA-HYDROLASES SUPERFAMILY PROTEIN"/>
    <property type="match status" value="1"/>
</dbReference>
<dbReference type="Pfam" id="PF12697">
    <property type="entry name" value="Abhydrolase_6"/>
    <property type="match status" value="1"/>
</dbReference>
<dbReference type="PRINTS" id="PR00111">
    <property type="entry name" value="ABHYDROLASE"/>
</dbReference>
<evidence type="ECO:0000259" key="1">
    <source>
        <dbReference type="Pfam" id="PF12697"/>
    </source>
</evidence>